<reference evidence="2" key="1">
    <citation type="submission" date="2014-12" db="EMBL/GenBank/DDBJ databases">
        <title>Insight into the proteome of Arion vulgaris.</title>
        <authorList>
            <person name="Aradska J."/>
            <person name="Bulat T."/>
            <person name="Smidak R."/>
            <person name="Sarate P."/>
            <person name="Gangsoo J."/>
            <person name="Sialana F."/>
            <person name="Bilban M."/>
            <person name="Lubec G."/>
        </authorList>
    </citation>
    <scope>NUCLEOTIDE SEQUENCE</scope>
    <source>
        <tissue evidence="2">Skin</tissue>
    </source>
</reference>
<feature type="compositionally biased region" description="Polar residues" evidence="1">
    <location>
        <begin position="40"/>
        <end position="53"/>
    </location>
</feature>
<protein>
    <submittedName>
        <fullName evidence="2">Uncharacterized protein</fullName>
    </submittedName>
</protein>
<evidence type="ECO:0000256" key="1">
    <source>
        <dbReference type="SAM" id="MobiDB-lite"/>
    </source>
</evidence>
<organism evidence="2">
    <name type="scientific">Arion vulgaris</name>
    <dbReference type="NCBI Taxonomy" id="1028688"/>
    <lineage>
        <taxon>Eukaryota</taxon>
        <taxon>Metazoa</taxon>
        <taxon>Spiralia</taxon>
        <taxon>Lophotrochozoa</taxon>
        <taxon>Mollusca</taxon>
        <taxon>Gastropoda</taxon>
        <taxon>Heterobranchia</taxon>
        <taxon>Euthyneura</taxon>
        <taxon>Panpulmonata</taxon>
        <taxon>Eupulmonata</taxon>
        <taxon>Stylommatophora</taxon>
        <taxon>Helicina</taxon>
        <taxon>Arionoidea</taxon>
        <taxon>Arionidae</taxon>
        <taxon>Arion</taxon>
    </lineage>
</organism>
<name>A0A0B7BNG2_9EUPU</name>
<dbReference type="AlphaFoldDB" id="A0A0B7BNG2"/>
<feature type="compositionally biased region" description="Polar residues" evidence="1">
    <location>
        <begin position="71"/>
        <end position="86"/>
    </location>
</feature>
<proteinExistence type="predicted"/>
<dbReference type="EMBL" id="HACG01047593">
    <property type="protein sequence ID" value="CEK94458.1"/>
    <property type="molecule type" value="Transcribed_RNA"/>
</dbReference>
<evidence type="ECO:0000313" key="2">
    <source>
        <dbReference type="EMBL" id="CEK94458.1"/>
    </source>
</evidence>
<feature type="non-terminal residue" evidence="2">
    <location>
        <position position="86"/>
    </location>
</feature>
<gene>
    <name evidence="2" type="primary">ORF200939</name>
</gene>
<sequence>MAIQGISIAPAGHEDDDLEEQSLSDTTASAPASDDEIGSTAATDGSTLRTSPAEQGGGSGAGSESGGSAVDSISATSGRSSSYGFH</sequence>
<feature type="region of interest" description="Disordered" evidence="1">
    <location>
        <begin position="1"/>
        <end position="86"/>
    </location>
</feature>
<accession>A0A0B7BNG2</accession>
<feature type="compositionally biased region" description="Gly residues" evidence="1">
    <location>
        <begin position="55"/>
        <end position="65"/>
    </location>
</feature>